<dbReference type="EMBL" id="CACSII010000018">
    <property type="protein sequence ID" value="CAA0116079.1"/>
    <property type="molecule type" value="Genomic_DNA"/>
</dbReference>
<evidence type="ECO:0000259" key="2">
    <source>
        <dbReference type="PROSITE" id="PS51746"/>
    </source>
</evidence>
<dbReference type="GO" id="GO:0004722">
    <property type="term" value="F:protein serine/threonine phosphatase activity"/>
    <property type="evidence" value="ECO:0007669"/>
    <property type="project" value="UniProtKB-EC"/>
</dbReference>
<feature type="domain" description="PPM-type phosphatase" evidence="2">
    <location>
        <begin position="385"/>
        <end position="616"/>
    </location>
</feature>
<gene>
    <name evidence="4" type="primary">prpC_1</name>
    <name evidence="3" type="synonym">prpC_3</name>
    <name evidence="4" type="ORF">DPBNPPHM_02034</name>
    <name evidence="3" type="ORF">DPBNPPHM_03454</name>
</gene>
<dbReference type="InterPro" id="IPR036457">
    <property type="entry name" value="PPM-type-like_dom_sf"/>
</dbReference>
<dbReference type="SMART" id="SM00331">
    <property type="entry name" value="PP2C_SIG"/>
    <property type="match status" value="1"/>
</dbReference>
<evidence type="ECO:0000256" key="1">
    <source>
        <dbReference type="SAM" id="MobiDB-lite"/>
    </source>
</evidence>
<evidence type="ECO:0000313" key="5">
    <source>
        <dbReference type="Proteomes" id="UP000434580"/>
    </source>
</evidence>
<dbReference type="EMBL" id="CACSII010000005">
    <property type="protein sequence ID" value="CAA0096756.1"/>
    <property type="molecule type" value="Genomic_DNA"/>
</dbReference>
<dbReference type="CDD" id="cd00143">
    <property type="entry name" value="PP2Cc"/>
    <property type="match status" value="1"/>
</dbReference>
<dbReference type="SUPFAM" id="SSF81606">
    <property type="entry name" value="PP2C-like"/>
    <property type="match status" value="1"/>
</dbReference>
<dbReference type="NCBIfam" id="TIGR03373">
    <property type="entry name" value="VI_minor_4"/>
    <property type="match status" value="1"/>
</dbReference>
<dbReference type="InterPro" id="IPR038225">
    <property type="entry name" value="TagF_sf"/>
</dbReference>
<dbReference type="EC" id="3.1.3.16" evidence="4"/>
<dbReference type="Pfam" id="PF13672">
    <property type="entry name" value="PP2C_2"/>
    <property type="match status" value="1"/>
</dbReference>
<dbReference type="Proteomes" id="UP000434580">
    <property type="component" value="Unassembled WGS sequence"/>
</dbReference>
<dbReference type="InterPro" id="IPR001932">
    <property type="entry name" value="PPM-type_phosphatase-like_dom"/>
</dbReference>
<dbReference type="InterPro" id="IPR015655">
    <property type="entry name" value="PP2C"/>
</dbReference>
<organism evidence="4 5">
    <name type="scientific">BD1-7 clade bacterium</name>
    <dbReference type="NCBI Taxonomy" id="2029982"/>
    <lineage>
        <taxon>Bacteria</taxon>
        <taxon>Pseudomonadati</taxon>
        <taxon>Pseudomonadota</taxon>
        <taxon>Gammaproteobacteria</taxon>
        <taxon>Cellvibrionales</taxon>
        <taxon>Spongiibacteraceae</taxon>
        <taxon>BD1-7 clade</taxon>
    </lineage>
</organism>
<dbReference type="SMART" id="SM00332">
    <property type="entry name" value="PP2Cc"/>
    <property type="match status" value="1"/>
</dbReference>
<name>A0A5S9QF43_9GAMM</name>
<dbReference type="AlphaFoldDB" id="A0A5S9QF43"/>
<dbReference type="OrthoDB" id="9801841at2"/>
<accession>A0A5S9QF43</accession>
<protein>
    <submittedName>
        <fullName evidence="4">Protein phosphatase PrpC</fullName>
        <ecNumber evidence="4">3.1.3.16</ecNumber>
    </submittedName>
</protein>
<dbReference type="PANTHER" id="PTHR13832:SF827">
    <property type="entry name" value="PROTEIN PHOSPHATASE 1L"/>
    <property type="match status" value="1"/>
</dbReference>
<dbReference type="PANTHER" id="PTHR13832">
    <property type="entry name" value="PROTEIN PHOSPHATASE 2C"/>
    <property type="match status" value="1"/>
</dbReference>
<dbReference type="InterPro" id="IPR017748">
    <property type="entry name" value="TagF"/>
</dbReference>
<evidence type="ECO:0000313" key="4">
    <source>
        <dbReference type="EMBL" id="CAA0116079.1"/>
    </source>
</evidence>
<dbReference type="PROSITE" id="PS51746">
    <property type="entry name" value="PPM_2"/>
    <property type="match status" value="1"/>
</dbReference>
<dbReference type="Gene3D" id="3.40.1730.10">
    <property type="entry name" value="pa0076 domain"/>
    <property type="match status" value="1"/>
</dbReference>
<proteinExistence type="predicted"/>
<feature type="region of interest" description="Disordered" evidence="1">
    <location>
        <begin position="240"/>
        <end position="280"/>
    </location>
</feature>
<dbReference type="Pfam" id="PF09867">
    <property type="entry name" value="TagF_N"/>
    <property type="match status" value="1"/>
</dbReference>
<keyword evidence="4" id="KW-0378">Hydrolase</keyword>
<dbReference type="Gene3D" id="3.60.40.10">
    <property type="entry name" value="PPM-type phosphatase domain"/>
    <property type="match status" value="1"/>
</dbReference>
<evidence type="ECO:0000313" key="3">
    <source>
        <dbReference type="EMBL" id="CAA0096756.1"/>
    </source>
</evidence>
<sequence>MAIPNPGFFGKLPMTGDFIHRRIAPAFLNRWDEWLKHNLARSQQMLGSQWLDVYLTSPIWRFGISPGIIDDHAYCGVIVPSVDSVGRYFPLTITQAVPAAAFCHMLSPAAEQWYQSIEELLLDMLEGYHPDTDAFDQQLTTLNATWIKDTGPFQQISMSELVNKSLHLQVTASNGNGFSQATSSLLFSAMLGQQSPFSFWWQQNNDQSTSNCLMCANLPAGDQFAGLLDGSWKEHKWQTADLRGPSCPKPSQQIDELRQHDQEAQEPSPLPNSDYTEPHYLNRHSDAKQTTTESPYSTQTSNELWDITAPQHSDTAQPVTAKFEIENAPIECLEELSGSDSESDLVQLIRSNEDITISPAIDAQASRAKVLQRDISPGVYHPLPESAGFSDSGNYREWNEDSMLLMPSSGIYVVADGMGGHTDGAYASQAVVQAIESVDSTGSFEQILERLRFSLDDVNQRLQDYAENHSEKNICGSTVAGLLLRGNQAAVFWAGDSRVYLVRDGALIPLSRDHSVEQEHLDAGIAKTAADFPAKNLITRAVGGDKQLTLDVFYHTPQLGDAFFLCSDGVYNETDEAHLAKCIHDNDTAETAVNAIQTHLLKGPARDNLTGVLVLT</sequence>
<reference evidence="4 5" key="1">
    <citation type="submission" date="2019-11" db="EMBL/GenBank/DDBJ databases">
        <authorList>
            <person name="Holert J."/>
        </authorList>
    </citation>
    <scope>NUCLEOTIDE SEQUENCE [LARGE SCALE GENOMIC DNA]</scope>
    <source>
        <strain evidence="4">BC5_2</strain>
    </source>
</reference>